<dbReference type="PROSITE" id="PS51257">
    <property type="entry name" value="PROKAR_LIPOPROTEIN"/>
    <property type="match status" value="1"/>
</dbReference>
<keyword evidence="1" id="KW-0732">Signal</keyword>
<name>A0ABM7QF12_9GAMM</name>
<evidence type="ECO:0000256" key="1">
    <source>
        <dbReference type="SAM" id="SignalP"/>
    </source>
</evidence>
<accession>A0ABM7QF12</accession>
<feature type="signal peptide" evidence="1">
    <location>
        <begin position="1"/>
        <end position="29"/>
    </location>
</feature>
<evidence type="ECO:0000313" key="3">
    <source>
        <dbReference type="Proteomes" id="UP000680514"/>
    </source>
</evidence>
<keyword evidence="3" id="KW-1185">Reference proteome</keyword>
<gene>
    <name evidence="2" type="ORF">LYSHEL_20420</name>
</gene>
<reference evidence="2 3" key="1">
    <citation type="submission" date="2021-03" db="EMBL/GenBank/DDBJ databases">
        <title>Complete Genome Sequences of Two Lysobacter Strains Isolated from Sea Water (Lysobacter caseinilyticus) and Soil (Lysobacter helvus) in South Korea.</title>
        <authorList>
            <person name="Watanabe Y."/>
            <person name="Arakawa K."/>
        </authorList>
    </citation>
    <scope>NUCLEOTIDE SEQUENCE [LARGE SCALE GENOMIC DNA]</scope>
    <source>
        <strain evidence="2 3">D10</strain>
    </source>
</reference>
<sequence length="143" mass="15363">MMRFDVRVPAWLAATASTLLLVACTGNDAAVKRIGHLTQAQLAHAFCTVDALPDDSRLQDAQMPAEFGALGATRLRRRGHVASLRVSGAVDDLVWLEFINVGRADAKKTIQLIPGEGKTARTLWEAPADFTCASTTNAFAGKR</sequence>
<protein>
    <recommendedName>
        <fullName evidence="4">Lipoprotein transmembrane</fullName>
    </recommendedName>
</protein>
<evidence type="ECO:0000313" key="2">
    <source>
        <dbReference type="EMBL" id="BCT96171.1"/>
    </source>
</evidence>
<proteinExistence type="predicted"/>
<dbReference type="RefSeq" id="WP_213433967.1">
    <property type="nucleotide sequence ID" value="NZ_AP024546.1"/>
</dbReference>
<organism evidence="2 3">
    <name type="scientific">Lysobacter helvus</name>
    <dbReference type="NCBI Taxonomy" id="2675059"/>
    <lineage>
        <taxon>Bacteria</taxon>
        <taxon>Pseudomonadati</taxon>
        <taxon>Pseudomonadota</taxon>
        <taxon>Gammaproteobacteria</taxon>
        <taxon>Lysobacterales</taxon>
        <taxon>Lysobacteraceae</taxon>
        <taxon>Lysobacter</taxon>
    </lineage>
</organism>
<dbReference type="Proteomes" id="UP000680514">
    <property type="component" value="Chromosome"/>
</dbReference>
<feature type="chain" id="PRO_5045592975" description="Lipoprotein transmembrane" evidence="1">
    <location>
        <begin position="30"/>
        <end position="143"/>
    </location>
</feature>
<evidence type="ECO:0008006" key="4">
    <source>
        <dbReference type="Google" id="ProtNLM"/>
    </source>
</evidence>
<dbReference type="EMBL" id="AP024546">
    <property type="protein sequence ID" value="BCT96171.1"/>
    <property type="molecule type" value="Genomic_DNA"/>
</dbReference>